<organism evidence="3 4">
    <name type="scientific">Sphingomonas piscis</name>
    <dbReference type="NCBI Taxonomy" id="2714943"/>
    <lineage>
        <taxon>Bacteria</taxon>
        <taxon>Pseudomonadati</taxon>
        <taxon>Pseudomonadota</taxon>
        <taxon>Alphaproteobacteria</taxon>
        <taxon>Sphingomonadales</taxon>
        <taxon>Sphingomonadaceae</taxon>
        <taxon>Sphingomonas</taxon>
    </lineage>
</organism>
<dbReference type="Pfam" id="PF01479">
    <property type="entry name" value="S4"/>
    <property type="match status" value="1"/>
</dbReference>
<dbReference type="InterPro" id="IPR036986">
    <property type="entry name" value="S4_RNA-bd_sf"/>
</dbReference>
<evidence type="ECO:0000313" key="4">
    <source>
        <dbReference type="Proteomes" id="UP000503222"/>
    </source>
</evidence>
<evidence type="ECO:0000256" key="1">
    <source>
        <dbReference type="PROSITE-ProRule" id="PRU00182"/>
    </source>
</evidence>
<gene>
    <name evidence="3" type="ORF">G7077_08625</name>
</gene>
<dbReference type="Proteomes" id="UP000503222">
    <property type="component" value="Chromosome"/>
</dbReference>
<feature type="domain" description="RNA-binding S4" evidence="2">
    <location>
        <begin position="1"/>
        <end position="64"/>
    </location>
</feature>
<dbReference type="KEGG" id="spii:G7077_08625"/>
<evidence type="ECO:0000313" key="3">
    <source>
        <dbReference type="EMBL" id="QIK78949.1"/>
    </source>
</evidence>
<sequence length="90" mass="10046">MRIDRYLHCIRLVKSRTLAQGLIDAGHVRIDGRRVEKTGETVKVGSVIALPLHDKVRVLKVLGLPERRGPATEARTHYEELGVDETNPPA</sequence>
<protein>
    <submittedName>
        <fullName evidence="3">RNA-binding S4 domain-containing protein</fullName>
    </submittedName>
</protein>
<keyword evidence="1" id="KW-0694">RNA-binding</keyword>
<dbReference type="CDD" id="cd00165">
    <property type="entry name" value="S4"/>
    <property type="match status" value="1"/>
</dbReference>
<proteinExistence type="predicted"/>
<dbReference type="Gene3D" id="3.10.290.10">
    <property type="entry name" value="RNA-binding S4 domain"/>
    <property type="match status" value="1"/>
</dbReference>
<dbReference type="AlphaFoldDB" id="A0A6G7YQD9"/>
<evidence type="ECO:0000259" key="2">
    <source>
        <dbReference type="SMART" id="SM00363"/>
    </source>
</evidence>
<accession>A0A6G7YQD9</accession>
<dbReference type="EMBL" id="CP049869">
    <property type="protein sequence ID" value="QIK78949.1"/>
    <property type="molecule type" value="Genomic_DNA"/>
</dbReference>
<dbReference type="PROSITE" id="PS50889">
    <property type="entry name" value="S4"/>
    <property type="match status" value="1"/>
</dbReference>
<dbReference type="SUPFAM" id="SSF55174">
    <property type="entry name" value="Alpha-L RNA-binding motif"/>
    <property type="match status" value="1"/>
</dbReference>
<keyword evidence="4" id="KW-1185">Reference proteome</keyword>
<name>A0A6G7YQD9_9SPHN</name>
<reference evidence="3 4" key="1">
    <citation type="submission" date="2020-03" db="EMBL/GenBank/DDBJ databases">
        <title>Sphingomonas sp. nov., isolated from fish.</title>
        <authorList>
            <person name="Hyun D.-W."/>
            <person name="Bae J.-W."/>
        </authorList>
    </citation>
    <scope>NUCLEOTIDE SEQUENCE [LARGE SCALE GENOMIC DNA]</scope>
    <source>
        <strain evidence="3 4">HDW15B</strain>
    </source>
</reference>
<dbReference type="RefSeq" id="WP_166411340.1">
    <property type="nucleotide sequence ID" value="NZ_CP049869.1"/>
</dbReference>
<dbReference type="SMART" id="SM00363">
    <property type="entry name" value="S4"/>
    <property type="match status" value="1"/>
</dbReference>
<dbReference type="GO" id="GO:0003723">
    <property type="term" value="F:RNA binding"/>
    <property type="evidence" value="ECO:0007669"/>
    <property type="project" value="UniProtKB-KW"/>
</dbReference>
<dbReference type="InterPro" id="IPR002942">
    <property type="entry name" value="S4_RNA-bd"/>
</dbReference>